<name>A0ABT7VEV9_9BACE</name>
<reference evidence="1 2" key="1">
    <citation type="submission" date="2023-06" db="EMBL/GenBank/DDBJ databases">
        <authorList>
            <person name="Zeman M."/>
            <person name="Kubasova T."/>
            <person name="Jahodarova E."/>
            <person name="Nykrynova M."/>
            <person name="Rychlik I."/>
        </authorList>
    </citation>
    <scope>NUCLEOTIDE SEQUENCE [LARGE SCALE GENOMIC DNA]</scope>
    <source>
        <strain evidence="1 2">109_WCHN</strain>
    </source>
</reference>
<dbReference type="InterPro" id="IPR003748">
    <property type="entry name" value="DUF169"/>
</dbReference>
<organism evidence="1 2">
    <name type="scientific">Bacteroides gallinaceum</name>
    <dbReference type="NCBI Taxonomy" id="1462571"/>
    <lineage>
        <taxon>Bacteria</taxon>
        <taxon>Pseudomonadati</taxon>
        <taxon>Bacteroidota</taxon>
        <taxon>Bacteroidia</taxon>
        <taxon>Bacteroidales</taxon>
        <taxon>Bacteroidaceae</taxon>
        <taxon>Bacteroides</taxon>
    </lineage>
</organism>
<evidence type="ECO:0000313" key="2">
    <source>
        <dbReference type="Proteomes" id="UP001169458"/>
    </source>
</evidence>
<dbReference type="Proteomes" id="UP001169458">
    <property type="component" value="Unassembled WGS sequence"/>
</dbReference>
<keyword evidence="2" id="KW-1185">Reference proteome</keyword>
<gene>
    <name evidence="1" type="ORF">QUW60_06055</name>
</gene>
<evidence type="ECO:0000313" key="1">
    <source>
        <dbReference type="EMBL" id="MDM8324794.1"/>
    </source>
</evidence>
<reference evidence="2" key="2">
    <citation type="submission" date="2023-07" db="EMBL/GenBank/DDBJ databases">
        <title>Identification and characterization of horizontal gene transfer across gut microbiota members of farm animals based on homology search.</title>
        <authorList>
            <person name="Schwarzerova J."/>
            <person name="Nykrynova M."/>
            <person name="Jureckova K."/>
            <person name="Cejkova D."/>
            <person name="Rychlik I."/>
        </authorList>
    </citation>
    <scope>NUCLEOTIDE SEQUENCE [LARGE SCALE GENOMIC DNA]</scope>
    <source>
        <strain evidence="2">109_WCHN</strain>
    </source>
</reference>
<dbReference type="RefSeq" id="WP_258339332.1">
    <property type="nucleotide sequence ID" value="NZ_JAUDCP010000031.1"/>
</dbReference>
<protein>
    <submittedName>
        <fullName evidence="1">DUF169 domain-containing protein</fullName>
    </submittedName>
</protein>
<comment type="caution">
    <text evidence="1">The sequence shown here is derived from an EMBL/GenBank/DDBJ whole genome shotgun (WGS) entry which is preliminary data.</text>
</comment>
<proteinExistence type="predicted"/>
<accession>A0ABT7VEV9</accession>
<dbReference type="Pfam" id="PF02596">
    <property type="entry name" value="DUF169"/>
    <property type="match status" value="1"/>
</dbReference>
<sequence>MNISCFVNDYREAFGECAPLPVLFFYSDTPLADTEKTGGCFFKVLQRVRQGIPVSLNGEVIGCGGGKFYTGFASMPEYVPDFVSQKEHYKQTPGMVADYIEQLGLEAAGKKFLNFVRADQVDDGFEDAEGLLFFATPDMLSGLCAWAFYDNNSPDAVTSMFGSGCSSVVSLAVKENRDKGSRTFLGLFDPSVRPHVGENELSFVIPFHRFKTMCVTMRQCCLFGTRAWGKVKERINGHCSGI</sequence>
<dbReference type="EMBL" id="JAUDEN010000008">
    <property type="protein sequence ID" value="MDM8324794.1"/>
    <property type="molecule type" value="Genomic_DNA"/>
</dbReference>